<name>A0A9X1YGF0_9BURK</name>
<dbReference type="Proteomes" id="UP001139353">
    <property type="component" value="Unassembled WGS sequence"/>
</dbReference>
<evidence type="ECO:0000313" key="2">
    <source>
        <dbReference type="EMBL" id="MCK9685568.1"/>
    </source>
</evidence>
<dbReference type="InterPro" id="IPR025737">
    <property type="entry name" value="FApF"/>
</dbReference>
<dbReference type="Pfam" id="PF13557">
    <property type="entry name" value="Phenol_MetA_deg"/>
    <property type="match status" value="1"/>
</dbReference>
<evidence type="ECO:0000313" key="3">
    <source>
        <dbReference type="Proteomes" id="UP001139353"/>
    </source>
</evidence>
<comment type="caution">
    <text evidence="2">The sequence shown here is derived from an EMBL/GenBank/DDBJ whole genome shotgun (WGS) entry which is preliminary data.</text>
</comment>
<feature type="signal peptide" evidence="1">
    <location>
        <begin position="1"/>
        <end position="24"/>
    </location>
</feature>
<evidence type="ECO:0000256" key="1">
    <source>
        <dbReference type="SAM" id="SignalP"/>
    </source>
</evidence>
<dbReference type="AlphaFoldDB" id="A0A9X1YGF0"/>
<feature type="chain" id="PRO_5040855894" evidence="1">
    <location>
        <begin position="25"/>
        <end position="265"/>
    </location>
</feature>
<keyword evidence="3" id="KW-1185">Reference proteome</keyword>
<keyword evidence="1" id="KW-0732">Signal</keyword>
<accession>A0A9X1YGF0</accession>
<sequence>MRPFSTAPRAFATALLVAVAPAEAAGEPGPGRIDFLDSPAVIGGGRWQFDPVFPQLPGPHDGTAPHFAQLALPVNASQTMELRAATANPAVELPLESANDRLRRLHGFSDVSLGAQWRVRGGDAGWLPHVAWLADVETTMGSPAFRDGNVRPSLRATAQWALPKDMTLGVMPGLYRDRGDDGRHYAAGVLAVTLGKSWTPRLQSFVELAGQTLSRSQSDASLLNVDTGVAFAASKALQVDMVVSRSLSGGASQQVRGGLSVSSRF</sequence>
<proteinExistence type="predicted"/>
<dbReference type="EMBL" id="JAJLJH010000001">
    <property type="protein sequence ID" value="MCK9685568.1"/>
    <property type="molecule type" value="Genomic_DNA"/>
</dbReference>
<organism evidence="2 3">
    <name type="scientific">Scleromatobacter humisilvae</name>
    <dbReference type="NCBI Taxonomy" id="2897159"/>
    <lineage>
        <taxon>Bacteria</taxon>
        <taxon>Pseudomonadati</taxon>
        <taxon>Pseudomonadota</taxon>
        <taxon>Betaproteobacteria</taxon>
        <taxon>Burkholderiales</taxon>
        <taxon>Sphaerotilaceae</taxon>
        <taxon>Scleromatobacter</taxon>
    </lineage>
</organism>
<dbReference type="RefSeq" id="WP_275681567.1">
    <property type="nucleotide sequence ID" value="NZ_JAJLJH010000001.1"/>
</dbReference>
<reference evidence="2" key="1">
    <citation type="submission" date="2021-11" db="EMBL/GenBank/DDBJ databases">
        <title>BS-T2-15 a new species belonging to the Comamonadaceae family isolated from the soil of a French oak forest.</title>
        <authorList>
            <person name="Mieszkin S."/>
            <person name="Alain K."/>
        </authorList>
    </citation>
    <scope>NUCLEOTIDE SEQUENCE</scope>
    <source>
        <strain evidence="2">BS-T2-15</strain>
    </source>
</reference>
<gene>
    <name evidence="2" type="ORF">LPC04_07595</name>
</gene>
<protein>
    <submittedName>
        <fullName evidence="2">Transporter</fullName>
    </submittedName>
</protein>